<dbReference type="Pfam" id="PF17676">
    <property type="entry name" value="Peptidase_S66C"/>
    <property type="match status" value="1"/>
</dbReference>
<name>A0A1L3ZZE6_9SPHN</name>
<proteinExistence type="inferred from homology"/>
<evidence type="ECO:0000256" key="5">
    <source>
        <dbReference type="ARBA" id="ARBA00022825"/>
    </source>
</evidence>
<evidence type="ECO:0000313" key="8">
    <source>
        <dbReference type="EMBL" id="API61003.1"/>
    </source>
</evidence>
<evidence type="ECO:0000256" key="4">
    <source>
        <dbReference type="ARBA" id="ARBA00022801"/>
    </source>
</evidence>
<dbReference type="SUPFAM" id="SSF141986">
    <property type="entry name" value="LD-carboxypeptidase A C-terminal domain-like"/>
    <property type="match status" value="1"/>
</dbReference>
<dbReference type="PANTHER" id="PTHR30237">
    <property type="entry name" value="MURAMOYLTETRAPEPTIDE CARBOXYPEPTIDASE"/>
    <property type="match status" value="1"/>
</dbReference>
<evidence type="ECO:0000313" key="9">
    <source>
        <dbReference type="Proteomes" id="UP000182063"/>
    </source>
</evidence>
<dbReference type="GO" id="GO:0006508">
    <property type="term" value="P:proteolysis"/>
    <property type="evidence" value="ECO:0007669"/>
    <property type="project" value="UniProtKB-KW"/>
</dbReference>
<dbReference type="Gene3D" id="3.40.50.10740">
    <property type="entry name" value="Class I glutamine amidotransferase-like"/>
    <property type="match status" value="1"/>
</dbReference>
<dbReference type="Pfam" id="PF02016">
    <property type="entry name" value="Peptidase_S66"/>
    <property type="match status" value="1"/>
</dbReference>
<keyword evidence="4" id="KW-0378">Hydrolase</keyword>
<reference evidence="9" key="1">
    <citation type="submission" date="2016-11" db="EMBL/GenBank/DDBJ databases">
        <title>Complete Genome Sequence of alachlor-degrading Sphingomonas sp. strain JJ-A5.</title>
        <authorList>
            <person name="Lee H."/>
            <person name="Ka J.-O."/>
        </authorList>
    </citation>
    <scope>NUCLEOTIDE SEQUENCE [LARGE SCALE GENOMIC DNA]</scope>
    <source>
        <strain evidence="9">JJ-A5</strain>
    </source>
</reference>
<comment type="similarity">
    <text evidence="1">Belongs to the peptidase S66 family.</text>
</comment>
<keyword evidence="5" id="KW-0720">Serine protease</keyword>
<evidence type="ECO:0000256" key="1">
    <source>
        <dbReference type="ARBA" id="ARBA00010233"/>
    </source>
</evidence>
<dbReference type="InterPro" id="IPR027478">
    <property type="entry name" value="LdcA_N"/>
</dbReference>
<feature type="domain" description="LD-carboxypeptidase C-terminal" evidence="7">
    <location>
        <begin position="167"/>
        <end position="272"/>
    </location>
</feature>
<dbReference type="InterPro" id="IPR040921">
    <property type="entry name" value="Peptidase_S66C"/>
</dbReference>
<keyword evidence="3" id="KW-0645">Protease</keyword>
<keyword evidence="9" id="KW-1185">Reference proteome</keyword>
<dbReference type="KEGG" id="sphj:BSL82_07070"/>
<keyword evidence="2 8" id="KW-0121">Carboxypeptidase</keyword>
<dbReference type="Gene3D" id="3.50.30.60">
    <property type="entry name" value="LD-carboxypeptidase A C-terminal domain-like"/>
    <property type="match status" value="1"/>
</dbReference>
<organism evidence="8 9">
    <name type="scientific">Tardibacter chloracetimidivorans</name>
    <dbReference type="NCBI Taxonomy" id="1921510"/>
    <lineage>
        <taxon>Bacteria</taxon>
        <taxon>Pseudomonadati</taxon>
        <taxon>Pseudomonadota</taxon>
        <taxon>Alphaproteobacteria</taxon>
        <taxon>Sphingomonadales</taxon>
        <taxon>Sphingomonadaceae</taxon>
        <taxon>Tardibacter</taxon>
    </lineage>
</organism>
<sequence length="273" mass="29682">MGVAASGRPVTPDVAERVQALARSIWPDGRVRISYHPQCFQEQGHFAGSDEARADALVELANDPAVDALWIARGGWGAARIVDMVLPRLKRAAHGKSYMGYSDAGTLLAALYARGIGRQFHGPMPVDIVREGGEAAVARALRWLVDQDEESLEASVRATDKPVAAFNLTILSHLMGTPWLPDLSGHVLMLEEVGEYVYRIDRALAQVTSSPAVRVAAGIRLGRCSDIPPNDPDFGRDEETVAREWCMRSGIQWLGRADIGHDVANKVVPFGRP</sequence>
<dbReference type="GO" id="GO:0004180">
    <property type="term" value="F:carboxypeptidase activity"/>
    <property type="evidence" value="ECO:0007669"/>
    <property type="project" value="UniProtKB-KW"/>
</dbReference>
<evidence type="ECO:0000256" key="2">
    <source>
        <dbReference type="ARBA" id="ARBA00022645"/>
    </source>
</evidence>
<dbReference type="InterPro" id="IPR003507">
    <property type="entry name" value="S66_fam"/>
</dbReference>
<dbReference type="STRING" id="1921510.BSL82_07070"/>
<dbReference type="PANTHER" id="PTHR30237:SF2">
    <property type="entry name" value="MUREIN TETRAPEPTIDE CARBOXYPEPTIDASE"/>
    <property type="match status" value="1"/>
</dbReference>
<dbReference type="GO" id="GO:0008236">
    <property type="term" value="F:serine-type peptidase activity"/>
    <property type="evidence" value="ECO:0007669"/>
    <property type="project" value="UniProtKB-KW"/>
</dbReference>
<dbReference type="CDD" id="cd07025">
    <property type="entry name" value="Peptidase_S66"/>
    <property type="match status" value="1"/>
</dbReference>
<evidence type="ECO:0000259" key="6">
    <source>
        <dbReference type="Pfam" id="PF02016"/>
    </source>
</evidence>
<protein>
    <submittedName>
        <fullName evidence="8">LD-carboxypeptidase</fullName>
    </submittedName>
</protein>
<evidence type="ECO:0000256" key="3">
    <source>
        <dbReference type="ARBA" id="ARBA00022670"/>
    </source>
</evidence>
<accession>A0A1L3ZZE6</accession>
<dbReference type="AlphaFoldDB" id="A0A1L3ZZE6"/>
<dbReference type="InterPro" id="IPR029062">
    <property type="entry name" value="Class_I_gatase-like"/>
</dbReference>
<dbReference type="InterPro" id="IPR027461">
    <property type="entry name" value="Carboxypeptidase_A_C_sf"/>
</dbReference>
<dbReference type="EMBL" id="CP018221">
    <property type="protein sequence ID" value="API61003.1"/>
    <property type="molecule type" value="Genomic_DNA"/>
</dbReference>
<feature type="domain" description="LD-carboxypeptidase N-terminal" evidence="6">
    <location>
        <begin position="4"/>
        <end position="122"/>
    </location>
</feature>
<dbReference type="Proteomes" id="UP000182063">
    <property type="component" value="Chromosome"/>
</dbReference>
<dbReference type="InterPro" id="IPR040449">
    <property type="entry name" value="Peptidase_S66_N"/>
</dbReference>
<evidence type="ECO:0000259" key="7">
    <source>
        <dbReference type="Pfam" id="PF17676"/>
    </source>
</evidence>
<gene>
    <name evidence="8" type="ORF">BSL82_07070</name>
</gene>
<dbReference type="SUPFAM" id="SSF52317">
    <property type="entry name" value="Class I glutamine amidotransferase-like"/>
    <property type="match status" value="1"/>
</dbReference>